<keyword evidence="4" id="KW-0808">Transferase</keyword>
<protein>
    <recommendedName>
        <fullName evidence="3">HECT-type E3 ubiquitin transferase</fullName>
        <ecNumber evidence="3">2.3.2.26</ecNumber>
    </recommendedName>
</protein>
<dbReference type="PANTHER" id="PTHR11254:SF67">
    <property type="entry name" value="E3 UBIQUITIN-PROTEIN LIGASE HUWE1"/>
    <property type="match status" value="1"/>
</dbReference>
<dbReference type="PANTHER" id="PTHR11254">
    <property type="entry name" value="HECT DOMAIN UBIQUITIN-PROTEIN LIGASE"/>
    <property type="match status" value="1"/>
</dbReference>
<feature type="compositionally biased region" description="Low complexity" evidence="7">
    <location>
        <begin position="203"/>
        <end position="231"/>
    </location>
</feature>
<evidence type="ECO:0000256" key="5">
    <source>
        <dbReference type="ARBA" id="ARBA00022786"/>
    </source>
</evidence>
<keyword evidence="5 6" id="KW-0833">Ubl conjugation pathway</keyword>
<dbReference type="InterPro" id="IPR050409">
    <property type="entry name" value="E3_ubiq-protein_ligase"/>
</dbReference>
<sequence length="453" mass="48765">MDSGGVTREWFSALSSAISRGSPELFCPAGAQQDQLYINPLSASSAHLKKFHFVGLFMAKAILESAARGRDLGAITLNLPFCEPLWKLLLGQPLHLVDLQLLDPTEFRSLVSILDMDIDGLIFETFAWNFTHSSAAAGMQHTPATPPPQQPHQPSAGSCTKPPSSPSRPPTADAFLSAASSSSTAVHHPINEGNSRELGGIDSSRPTTPAATANNNSSSTPAHASTPTRAHNGSSSAGMGAATPPASPFAAVDGADSMVTSIPLKPGGTHLKVSNNNKREYVLLKAHKMLVGTIEAQMGAIIDAFHSVIPRELLEKYAFTSLELQLVVCGEQHIDVQDLQHSCKYEDGYTGKEELIGWFWDVVDDFSDAQRRMLLQFWSGSDGQPADGFASLDPAFHMVAVDRLYDANDTTARLPAAHTCFRQLDLPRYASREELREKLVTAITIGQGYMALS</sequence>
<dbReference type="GO" id="GO:0005737">
    <property type="term" value="C:cytoplasm"/>
    <property type="evidence" value="ECO:0007669"/>
    <property type="project" value="TreeGrafter"/>
</dbReference>
<dbReference type="GO" id="GO:0061630">
    <property type="term" value="F:ubiquitin protein ligase activity"/>
    <property type="evidence" value="ECO:0007669"/>
    <property type="project" value="UniProtKB-EC"/>
</dbReference>
<dbReference type="EMBL" id="HBIP01015738">
    <property type="protein sequence ID" value="CAE0494100.1"/>
    <property type="molecule type" value="Transcribed_RNA"/>
</dbReference>
<dbReference type="PROSITE" id="PS50237">
    <property type="entry name" value="HECT"/>
    <property type="match status" value="1"/>
</dbReference>
<organism evidence="9">
    <name type="scientific">Dunaliella tertiolecta</name>
    <name type="common">Green alga</name>
    <dbReference type="NCBI Taxonomy" id="3047"/>
    <lineage>
        <taxon>Eukaryota</taxon>
        <taxon>Viridiplantae</taxon>
        <taxon>Chlorophyta</taxon>
        <taxon>core chlorophytes</taxon>
        <taxon>Chlorophyceae</taxon>
        <taxon>CS clade</taxon>
        <taxon>Chlamydomonadales</taxon>
        <taxon>Dunaliellaceae</taxon>
        <taxon>Dunaliella</taxon>
    </lineage>
</organism>
<accession>A0A7S3VLY1</accession>
<dbReference type="GO" id="GO:0006511">
    <property type="term" value="P:ubiquitin-dependent protein catabolic process"/>
    <property type="evidence" value="ECO:0007669"/>
    <property type="project" value="TreeGrafter"/>
</dbReference>
<feature type="active site" description="Glycyl thioester intermediate" evidence="6">
    <location>
        <position position="420"/>
    </location>
</feature>
<dbReference type="SMART" id="SM00119">
    <property type="entry name" value="HECTc"/>
    <property type="match status" value="1"/>
</dbReference>
<dbReference type="Gene3D" id="3.30.2160.10">
    <property type="entry name" value="Hect, E3 ligase catalytic domain"/>
    <property type="match status" value="1"/>
</dbReference>
<evidence type="ECO:0000256" key="6">
    <source>
        <dbReference type="PROSITE-ProRule" id="PRU00104"/>
    </source>
</evidence>
<dbReference type="Gene3D" id="3.90.1750.10">
    <property type="entry name" value="Hect, E3 ligase catalytic domains"/>
    <property type="match status" value="1"/>
</dbReference>
<dbReference type="Pfam" id="PF00632">
    <property type="entry name" value="HECT"/>
    <property type="match status" value="1"/>
</dbReference>
<evidence type="ECO:0000313" key="9">
    <source>
        <dbReference type="EMBL" id="CAE0494100.1"/>
    </source>
</evidence>
<dbReference type="FunFam" id="3.30.2410.10:FF:000003">
    <property type="entry name" value="probable E3 ubiquitin-protein ligase HERC4 isoform X1"/>
    <property type="match status" value="1"/>
</dbReference>
<dbReference type="Gene3D" id="3.30.2410.10">
    <property type="entry name" value="Hect, E3 ligase catalytic domain"/>
    <property type="match status" value="1"/>
</dbReference>
<comment type="catalytic activity">
    <reaction evidence="1">
        <text>S-ubiquitinyl-[E2 ubiquitin-conjugating enzyme]-L-cysteine + [acceptor protein]-L-lysine = [E2 ubiquitin-conjugating enzyme]-L-cysteine + N(6)-ubiquitinyl-[acceptor protein]-L-lysine.</text>
        <dbReference type="EC" id="2.3.2.26"/>
    </reaction>
</comment>
<dbReference type="EC" id="2.3.2.26" evidence="3"/>
<comment type="pathway">
    <text evidence="2">Protein modification; protein ubiquitination.</text>
</comment>
<dbReference type="InterPro" id="IPR035983">
    <property type="entry name" value="Hect_E3_ubiquitin_ligase"/>
</dbReference>
<evidence type="ECO:0000256" key="1">
    <source>
        <dbReference type="ARBA" id="ARBA00000885"/>
    </source>
</evidence>
<feature type="domain" description="HECT" evidence="8">
    <location>
        <begin position="1"/>
        <end position="452"/>
    </location>
</feature>
<reference evidence="9" key="1">
    <citation type="submission" date="2021-01" db="EMBL/GenBank/DDBJ databases">
        <authorList>
            <person name="Corre E."/>
            <person name="Pelletier E."/>
            <person name="Niang G."/>
            <person name="Scheremetjew M."/>
            <person name="Finn R."/>
            <person name="Kale V."/>
            <person name="Holt S."/>
            <person name="Cochrane G."/>
            <person name="Meng A."/>
            <person name="Brown T."/>
            <person name="Cohen L."/>
        </authorList>
    </citation>
    <scope>NUCLEOTIDE SEQUENCE</scope>
    <source>
        <strain evidence="9">CCMP1320</strain>
    </source>
</reference>
<evidence type="ECO:0000256" key="4">
    <source>
        <dbReference type="ARBA" id="ARBA00022679"/>
    </source>
</evidence>
<gene>
    <name evidence="9" type="ORF">DTER00134_LOCUS9173</name>
</gene>
<proteinExistence type="predicted"/>
<feature type="region of interest" description="Disordered" evidence="7">
    <location>
        <begin position="138"/>
        <end position="248"/>
    </location>
</feature>
<evidence type="ECO:0000256" key="3">
    <source>
        <dbReference type="ARBA" id="ARBA00012485"/>
    </source>
</evidence>
<evidence type="ECO:0000259" key="8">
    <source>
        <dbReference type="PROSITE" id="PS50237"/>
    </source>
</evidence>
<feature type="compositionally biased region" description="Low complexity" evidence="7">
    <location>
        <begin position="170"/>
        <end position="185"/>
    </location>
</feature>
<dbReference type="InterPro" id="IPR000569">
    <property type="entry name" value="HECT_dom"/>
</dbReference>
<evidence type="ECO:0000256" key="7">
    <source>
        <dbReference type="SAM" id="MobiDB-lite"/>
    </source>
</evidence>
<dbReference type="SUPFAM" id="SSF56204">
    <property type="entry name" value="Hect, E3 ligase catalytic domain"/>
    <property type="match status" value="1"/>
</dbReference>
<evidence type="ECO:0000256" key="2">
    <source>
        <dbReference type="ARBA" id="ARBA00004906"/>
    </source>
</evidence>
<dbReference type="AlphaFoldDB" id="A0A7S3VLY1"/>
<dbReference type="GO" id="GO:0000209">
    <property type="term" value="P:protein polyubiquitination"/>
    <property type="evidence" value="ECO:0007669"/>
    <property type="project" value="TreeGrafter"/>
</dbReference>
<name>A0A7S3VLY1_DUNTE</name>